<accession>A0A433QUI9</accession>
<keyword evidence="2" id="KW-1133">Transmembrane helix</keyword>
<comment type="caution">
    <text evidence="4">The sequence shown here is derived from an EMBL/GenBank/DDBJ whole genome shotgun (WGS) entry which is preliminary data.</text>
</comment>
<evidence type="ECO:0000256" key="2">
    <source>
        <dbReference type="SAM" id="Phobius"/>
    </source>
</evidence>
<dbReference type="AlphaFoldDB" id="A0A433QUI9"/>
<reference evidence="4 5" key="1">
    <citation type="journal article" date="2018" name="New Phytol.">
        <title>Phylogenomics of Endogonaceae and evolution of mycorrhizas within Mucoromycota.</title>
        <authorList>
            <person name="Chang Y."/>
            <person name="Desiro A."/>
            <person name="Na H."/>
            <person name="Sandor L."/>
            <person name="Lipzen A."/>
            <person name="Clum A."/>
            <person name="Barry K."/>
            <person name="Grigoriev I.V."/>
            <person name="Martin F.M."/>
            <person name="Stajich J.E."/>
            <person name="Smith M.E."/>
            <person name="Bonito G."/>
            <person name="Spatafora J.W."/>
        </authorList>
    </citation>
    <scope>NUCLEOTIDE SEQUENCE [LARGE SCALE GENOMIC DNA]</scope>
    <source>
        <strain evidence="4 5">AD002</strain>
    </source>
</reference>
<dbReference type="Proteomes" id="UP000274822">
    <property type="component" value="Unassembled WGS sequence"/>
</dbReference>
<dbReference type="PROSITE" id="PS50086">
    <property type="entry name" value="TBC_RABGAP"/>
    <property type="match status" value="1"/>
</dbReference>
<gene>
    <name evidence="4" type="ORF">BC938DRAFT_471556</name>
</gene>
<dbReference type="GO" id="GO:0005096">
    <property type="term" value="F:GTPase activator activity"/>
    <property type="evidence" value="ECO:0007669"/>
    <property type="project" value="UniProtKB-KW"/>
</dbReference>
<keyword evidence="2" id="KW-0472">Membrane</keyword>
<dbReference type="EMBL" id="RBNJ01001183">
    <property type="protein sequence ID" value="RUS33460.1"/>
    <property type="molecule type" value="Genomic_DNA"/>
</dbReference>
<keyword evidence="2" id="KW-0812">Transmembrane</keyword>
<dbReference type="Gene3D" id="1.10.8.1310">
    <property type="match status" value="1"/>
</dbReference>
<dbReference type="GO" id="GO:0006888">
    <property type="term" value="P:endoplasmic reticulum to Golgi vesicle-mediated transport"/>
    <property type="evidence" value="ECO:0007669"/>
    <property type="project" value="TreeGrafter"/>
</dbReference>
<dbReference type="GO" id="GO:0005789">
    <property type="term" value="C:endoplasmic reticulum membrane"/>
    <property type="evidence" value="ECO:0007669"/>
    <property type="project" value="TreeGrafter"/>
</dbReference>
<keyword evidence="5" id="KW-1185">Reference proteome</keyword>
<dbReference type="PANTHER" id="PTHR20913">
    <property type="entry name" value="TBC1 DOMAIN FAMILY MEMBER 20/GTPASE"/>
    <property type="match status" value="1"/>
</dbReference>
<dbReference type="Pfam" id="PF00566">
    <property type="entry name" value="RabGAP-TBC"/>
    <property type="match status" value="1"/>
</dbReference>
<feature type="transmembrane region" description="Helical" evidence="2">
    <location>
        <begin position="257"/>
        <end position="277"/>
    </location>
</feature>
<feature type="domain" description="Rab-GAP TBC" evidence="3">
    <location>
        <begin position="1"/>
        <end position="118"/>
    </location>
</feature>
<protein>
    <submittedName>
        <fullName evidence="4">Rab-GTPase-TBC domain-containing protein</fullName>
    </submittedName>
</protein>
<dbReference type="InterPro" id="IPR000195">
    <property type="entry name" value="Rab-GAP-TBC_dom"/>
</dbReference>
<sequence length="292" mass="33720">MIIEILWHNPNLHYYQGFHDVCTTFLLVLGKRLAILAAENVAMFFLRDGMLDSIDPVSRQLSLVTTLLKLENPGLHEFLMNANIMPFYTLSWVLMWFSHDLTDFDKVMRLFDLFMASTPLMPIYVTCAIVLSHGQELLLQEPEMVHMYLVNLPQDPDMDIDEIIQMAIMLEKKYPLMDLQKRSGTWLDECSPVNTYETEWRCLDADTHRDRIAMEQCLTMPLRRMMDHAIRSRGRDVRVCGSDCRAGSLCEEGGMELLNTTIYFFFCFFSLVILALSRCDAGICADRPSDCS</sequence>
<dbReference type="InterPro" id="IPR045913">
    <property type="entry name" value="TBC20/Gyp8-like"/>
</dbReference>
<proteinExistence type="predicted"/>
<evidence type="ECO:0000313" key="5">
    <source>
        <dbReference type="Proteomes" id="UP000274822"/>
    </source>
</evidence>
<dbReference type="Gene3D" id="1.10.472.80">
    <property type="entry name" value="Ypt/Rab-GAP domain of gyp1p, domain 3"/>
    <property type="match status" value="1"/>
</dbReference>
<name>A0A433QUI9_9FUNG</name>
<dbReference type="SUPFAM" id="SSF47923">
    <property type="entry name" value="Ypt/Rab-GAP domain of gyp1p"/>
    <property type="match status" value="2"/>
</dbReference>
<dbReference type="InterPro" id="IPR035969">
    <property type="entry name" value="Rab-GAP_TBC_sf"/>
</dbReference>
<evidence type="ECO:0000256" key="1">
    <source>
        <dbReference type="ARBA" id="ARBA00022468"/>
    </source>
</evidence>
<organism evidence="4 5">
    <name type="scientific">Jimgerdemannia flammicorona</name>
    <dbReference type="NCBI Taxonomy" id="994334"/>
    <lineage>
        <taxon>Eukaryota</taxon>
        <taxon>Fungi</taxon>
        <taxon>Fungi incertae sedis</taxon>
        <taxon>Mucoromycota</taxon>
        <taxon>Mucoromycotina</taxon>
        <taxon>Endogonomycetes</taxon>
        <taxon>Endogonales</taxon>
        <taxon>Endogonaceae</taxon>
        <taxon>Jimgerdemannia</taxon>
    </lineage>
</organism>
<evidence type="ECO:0000259" key="3">
    <source>
        <dbReference type="PROSITE" id="PS50086"/>
    </source>
</evidence>
<keyword evidence="1" id="KW-0343">GTPase activation</keyword>
<dbReference type="PANTHER" id="PTHR20913:SF7">
    <property type="entry name" value="RE60063P"/>
    <property type="match status" value="1"/>
</dbReference>
<evidence type="ECO:0000313" key="4">
    <source>
        <dbReference type="EMBL" id="RUS33460.1"/>
    </source>
</evidence>